<keyword evidence="3" id="KW-1185">Reference proteome</keyword>
<name>A0A9P6IGV9_9PEZI</name>
<protein>
    <submittedName>
        <fullName evidence="2">Ubiquitin carrier protein</fullName>
    </submittedName>
</protein>
<evidence type="ECO:0000256" key="1">
    <source>
        <dbReference type="SAM" id="Phobius"/>
    </source>
</evidence>
<organism evidence="2 3">
    <name type="scientific">Colletotrichum karsti</name>
    <dbReference type="NCBI Taxonomy" id="1095194"/>
    <lineage>
        <taxon>Eukaryota</taxon>
        <taxon>Fungi</taxon>
        <taxon>Dikarya</taxon>
        <taxon>Ascomycota</taxon>
        <taxon>Pezizomycotina</taxon>
        <taxon>Sordariomycetes</taxon>
        <taxon>Hypocreomycetidae</taxon>
        <taxon>Glomerellales</taxon>
        <taxon>Glomerellaceae</taxon>
        <taxon>Colletotrichum</taxon>
        <taxon>Colletotrichum boninense species complex</taxon>
    </lineage>
</organism>
<sequence>MMRHIANALYERATDGAHSVYKRAADGTPQYDLPSWSWAVILADFIVFLPLILILTYTIQTVYPIFAIVEDENPPAYDPVNLNEDDAADVPGVGPIPPKPTGGRPTTVTSSLRSINRLLTSNGGWRANFRGFFCMLAQGIATAVLYGVFSAFLPNILASLATLLAALSLVQLSTAWVHIVITPRSPLHFWSRLPPFKRTFDATARPVAAYWLATQVATWVPIAVGWALGLDLPNFRFGAPTTTVPGTEPQNSDAWKSIVITLISIAFHILVVIPAEVVLVRVQASLLPEESDTIIPFDRSFEGKVEPRVVGGKGYATMGQAWATFSRAAWKRLVILYAKVIAVSAAGFLLMAAVIIPEVILMASKSTPKN</sequence>
<reference evidence="2" key="1">
    <citation type="submission" date="2020-03" db="EMBL/GenBank/DDBJ databases">
        <authorList>
            <person name="He L."/>
        </authorList>
    </citation>
    <scope>NUCLEOTIDE SEQUENCE</scope>
    <source>
        <strain evidence="2">CkLH20</strain>
    </source>
</reference>
<accession>A0A9P6IGV9</accession>
<dbReference type="EMBL" id="JAATWM020000002">
    <property type="protein sequence ID" value="KAF9881876.1"/>
    <property type="molecule type" value="Genomic_DNA"/>
</dbReference>
<evidence type="ECO:0000313" key="3">
    <source>
        <dbReference type="Proteomes" id="UP000781932"/>
    </source>
</evidence>
<evidence type="ECO:0000313" key="2">
    <source>
        <dbReference type="EMBL" id="KAF9881876.1"/>
    </source>
</evidence>
<keyword evidence="1" id="KW-0812">Transmembrane</keyword>
<dbReference type="RefSeq" id="XP_038751337.1">
    <property type="nucleotide sequence ID" value="XM_038883742.1"/>
</dbReference>
<feature type="transmembrane region" description="Helical" evidence="1">
    <location>
        <begin position="258"/>
        <end position="280"/>
    </location>
</feature>
<keyword evidence="1" id="KW-1133">Transmembrane helix</keyword>
<feature type="transmembrane region" description="Helical" evidence="1">
    <location>
        <begin position="36"/>
        <end position="57"/>
    </location>
</feature>
<feature type="transmembrane region" description="Helical" evidence="1">
    <location>
        <begin position="132"/>
        <end position="153"/>
    </location>
</feature>
<dbReference type="AlphaFoldDB" id="A0A9P6IGV9"/>
<reference evidence="2" key="2">
    <citation type="submission" date="2020-11" db="EMBL/GenBank/DDBJ databases">
        <title>Whole genome sequencing of Colletotrichum sp.</title>
        <authorList>
            <person name="Li H."/>
        </authorList>
    </citation>
    <scope>NUCLEOTIDE SEQUENCE</scope>
    <source>
        <strain evidence="2">CkLH20</strain>
    </source>
</reference>
<feature type="transmembrane region" description="Helical" evidence="1">
    <location>
        <begin position="334"/>
        <end position="356"/>
    </location>
</feature>
<gene>
    <name evidence="2" type="ORF">CkaCkLH20_01022</name>
</gene>
<proteinExistence type="predicted"/>
<dbReference type="OrthoDB" id="2896006at2759"/>
<feature type="transmembrane region" description="Helical" evidence="1">
    <location>
        <begin position="159"/>
        <end position="181"/>
    </location>
</feature>
<dbReference type="Proteomes" id="UP000781932">
    <property type="component" value="Unassembled WGS sequence"/>
</dbReference>
<keyword evidence="1" id="KW-0472">Membrane</keyword>
<comment type="caution">
    <text evidence="2">The sequence shown here is derived from an EMBL/GenBank/DDBJ whole genome shotgun (WGS) entry which is preliminary data.</text>
</comment>
<dbReference type="GeneID" id="62156816"/>
<feature type="transmembrane region" description="Helical" evidence="1">
    <location>
        <begin position="207"/>
        <end position="228"/>
    </location>
</feature>